<accession>A0A9X0AR87</accession>
<feature type="repeat" description="WD" evidence="6">
    <location>
        <begin position="988"/>
        <end position="1029"/>
    </location>
</feature>
<proteinExistence type="predicted"/>
<dbReference type="InterPro" id="IPR056884">
    <property type="entry name" value="NPHP3-like_N"/>
</dbReference>
<keyword evidence="7" id="KW-0175">Coiled coil</keyword>
<keyword evidence="10" id="KW-1185">Reference proteome</keyword>
<evidence type="ECO:0000259" key="8">
    <source>
        <dbReference type="PROSITE" id="PS50837"/>
    </source>
</evidence>
<protein>
    <recommendedName>
        <fullName evidence="8">NACHT domain-containing protein</fullName>
    </recommendedName>
</protein>
<feature type="repeat" description="WD" evidence="6">
    <location>
        <begin position="1170"/>
        <end position="1211"/>
    </location>
</feature>
<dbReference type="FunFam" id="2.130.10.10:FF:000111">
    <property type="entry name" value="Transcriptional repressor rco-1"/>
    <property type="match status" value="1"/>
</dbReference>
<feature type="repeat" description="WD" evidence="6">
    <location>
        <begin position="1116"/>
        <end position="1149"/>
    </location>
</feature>
<evidence type="ECO:0000313" key="9">
    <source>
        <dbReference type="EMBL" id="KAJ8067481.1"/>
    </source>
</evidence>
<evidence type="ECO:0000256" key="5">
    <source>
        <dbReference type="ARBA" id="ARBA00023163"/>
    </source>
</evidence>
<dbReference type="Pfam" id="PF00400">
    <property type="entry name" value="WD40"/>
    <property type="match status" value="7"/>
</dbReference>
<feature type="repeat" description="WD" evidence="6">
    <location>
        <begin position="1212"/>
        <end position="1248"/>
    </location>
</feature>
<dbReference type="PANTHER" id="PTHR10039">
    <property type="entry name" value="AMELOGENIN"/>
    <property type="match status" value="1"/>
</dbReference>
<keyword evidence="2 6" id="KW-0853">WD repeat</keyword>
<evidence type="ECO:0000256" key="2">
    <source>
        <dbReference type="ARBA" id="ARBA00022574"/>
    </source>
</evidence>
<dbReference type="InterPro" id="IPR036322">
    <property type="entry name" value="WD40_repeat_dom_sf"/>
</dbReference>
<dbReference type="Gene3D" id="2.130.10.10">
    <property type="entry name" value="YVTN repeat-like/Quinoprotein amine dehydrogenase"/>
    <property type="match status" value="1"/>
</dbReference>
<dbReference type="OrthoDB" id="7464126at2759"/>
<evidence type="ECO:0000256" key="3">
    <source>
        <dbReference type="ARBA" id="ARBA00022737"/>
    </source>
</evidence>
<dbReference type="InterPro" id="IPR007111">
    <property type="entry name" value="NACHT_NTPase"/>
</dbReference>
<dbReference type="Pfam" id="PF24883">
    <property type="entry name" value="NPHP3_N"/>
    <property type="match status" value="1"/>
</dbReference>
<dbReference type="PRINTS" id="PR00320">
    <property type="entry name" value="GPROTEINBRPT"/>
</dbReference>
<feature type="domain" description="NACHT" evidence="8">
    <location>
        <begin position="276"/>
        <end position="417"/>
    </location>
</feature>
<feature type="repeat" description="WD" evidence="6">
    <location>
        <begin position="1078"/>
        <end position="1112"/>
    </location>
</feature>
<feature type="repeat" description="WD" evidence="6">
    <location>
        <begin position="1030"/>
        <end position="1066"/>
    </location>
</feature>
<keyword evidence="4" id="KW-0805">Transcription regulation</keyword>
<dbReference type="PROSITE" id="PS00678">
    <property type="entry name" value="WD_REPEATS_1"/>
    <property type="match status" value="4"/>
</dbReference>
<organism evidence="9 10">
    <name type="scientific">Sclerotinia nivalis</name>
    <dbReference type="NCBI Taxonomy" id="352851"/>
    <lineage>
        <taxon>Eukaryota</taxon>
        <taxon>Fungi</taxon>
        <taxon>Dikarya</taxon>
        <taxon>Ascomycota</taxon>
        <taxon>Pezizomycotina</taxon>
        <taxon>Leotiomycetes</taxon>
        <taxon>Helotiales</taxon>
        <taxon>Sclerotiniaceae</taxon>
        <taxon>Sclerotinia</taxon>
    </lineage>
</organism>
<evidence type="ECO:0000256" key="7">
    <source>
        <dbReference type="SAM" id="Coils"/>
    </source>
</evidence>
<sequence>MAASDTLASIDMAFMKLKQSVDSVDAVNFQSTTLEDVWKAALAIQQHQRENKSMRNIRRIEPFLKALEKYSQSIEILCNGTPYLPWIWAPIKLLLQLASAHANIFEKLLNAYAQIAESMPRFDRLQKTFQDHPDFQRVLAMVYCDILEFHTCAYRLFRRRVWHVVIDSLWKDFDSRFSGILESLSRHRDLIDREASSINIAEARSARVRAEEDVARREKERQNYQLKDSITWLAITNEEQQDIIEQLLRRRQSGTGEWLLQNPQIMSWISDSRMHPVIWLKGIPGGGKSVLCVHLIEALTADQKYSLIYYFCDSTPNSKNICTEILKSLTLQLLQANIELASHVADKYASSRPTATLAQVRKVLPELIATIPATRIIIDGLDECRVADQKSILNELLRLMKLSGDRCKLLVSSRENACIQSVLGKKPTISLSEHDQRASIDIDIRLHVHEELIKLRERFDPAVIDEVEKIIVNKATGMFLYVRLVLAELEGRFSVKQLFEATQSLPEGLDEAYGRILQRINNSNDFSRRTSVRILKWMACSYRKLKPFELQDGLAFYPGNTVLDDSTKLSIHVLDQCKPLIEQGPSGAIDFVHFSAREYILHPGSGPYLQESHAHFDMAFSCVSYLLSSMCLISPSIKDFEAENRIIKGYHGLHRYAHEFWIDHLLRFSLSKLCDSPADTEALVQQVDYLSQSQKPLTKLYDNPRANSNDVHSGSHEHLLSWSQSPNIQQFLEKVLVFRKVLEQERSSTNSPEELERLELEMDPTSLSQLSNRYNSISGYLLRSSDLLHQHDSKLLQCFKEIYGTSGYPCRYQCKIGANGFVSIEERDQHEAYHHIKIYRCGEMSCDLSVRGFNTKAAMQKHTTLHHSKATDEPAPILRRKIAMQLKKAALEKEDSEAAGNALAEFDLKNLPENQENVGSDWSVTFNPEVPRVLDIDLLHNLQHESVVCSVRFSYDGKYVATGSNRVAQIFDVNTGQNICILQDELIDPVNENYIRSVCFSPDGRYLATGAEDKLIRIWDIASKSIKNTFAGHEDEIYSIDFASDGRTIASGSSDRTVRLWDIETGLGTLVLKIEDGILTVAISPDTKYVVAGGLDNWISIWDTVTGYLVERLEGPDGHKDSVFSVAFALNGKYLVSGSLDKTIKMWELAPREGKHLNNTSESGRCIKTLEGHKDFVLTTTFTADGKWILSGSKDKEIQLWDVQTGNSQLILQGHKGSVISIAASPRGGCFATDGGDMSAKIWSYKMI</sequence>
<dbReference type="Proteomes" id="UP001152300">
    <property type="component" value="Unassembled WGS sequence"/>
</dbReference>
<evidence type="ECO:0000256" key="4">
    <source>
        <dbReference type="ARBA" id="ARBA00023015"/>
    </source>
</evidence>
<dbReference type="PROSITE" id="PS50294">
    <property type="entry name" value="WD_REPEATS_REGION"/>
    <property type="match status" value="5"/>
</dbReference>
<name>A0A9X0AR87_9HELO</name>
<dbReference type="Gene3D" id="3.40.50.300">
    <property type="entry name" value="P-loop containing nucleotide triphosphate hydrolases"/>
    <property type="match status" value="1"/>
</dbReference>
<dbReference type="PROSITE" id="PS50837">
    <property type="entry name" value="NACHT"/>
    <property type="match status" value="1"/>
</dbReference>
<dbReference type="SUPFAM" id="SSF52540">
    <property type="entry name" value="P-loop containing nucleoside triphosphate hydrolases"/>
    <property type="match status" value="1"/>
</dbReference>
<evidence type="ECO:0000256" key="6">
    <source>
        <dbReference type="PROSITE-ProRule" id="PRU00221"/>
    </source>
</evidence>
<dbReference type="SMART" id="SM00320">
    <property type="entry name" value="WD40"/>
    <property type="match status" value="7"/>
</dbReference>
<dbReference type="SUPFAM" id="SSF50978">
    <property type="entry name" value="WD40 repeat-like"/>
    <property type="match status" value="1"/>
</dbReference>
<dbReference type="EMBL" id="JAPEIS010000004">
    <property type="protein sequence ID" value="KAJ8067481.1"/>
    <property type="molecule type" value="Genomic_DNA"/>
</dbReference>
<dbReference type="InterPro" id="IPR020472">
    <property type="entry name" value="WD40_PAC1"/>
</dbReference>
<keyword evidence="5" id="KW-0804">Transcription</keyword>
<reference evidence="9" key="1">
    <citation type="submission" date="2022-11" db="EMBL/GenBank/DDBJ databases">
        <title>Genome Resource of Sclerotinia nivalis Strain SnTB1, a Plant Pathogen Isolated from American Ginseng.</title>
        <authorList>
            <person name="Fan S."/>
        </authorList>
    </citation>
    <scope>NUCLEOTIDE SEQUENCE</scope>
    <source>
        <strain evidence="9">SnTB1</strain>
    </source>
</reference>
<dbReference type="InterPro" id="IPR001680">
    <property type="entry name" value="WD40_rpt"/>
</dbReference>
<evidence type="ECO:0000256" key="1">
    <source>
        <dbReference type="ARBA" id="ARBA00022491"/>
    </source>
</evidence>
<evidence type="ECO:0000313" key="10">
    <source>
        <dbReference type="Proteomes" id="UP001152300"/>
    </source>
</evidence>
<comment type="caution">
    <text evidence="9">The sequence shown here is derived from an EMBL/GenBank/DDBJ whole genome shotgun (WGS) entry which is preliminary data.</text>
</comment>
<dbReference type="PANTHER" id="PTHR10039:SF14">
    <property type="entry name" value="NACHT DOMAIN-CONTAINING PROTEIN"/>
    <property type="match status" value="1"/>
</dbReference>
<dbReference type="InterPro" id="IPR056125">
    <property type="entry name" value="DUF7708"/>
</dbReference>
<dbReference type="InterPro" id="IPR027417">
    <property type="entry name" value="P-loop_NTPase"/>
</dbReference>
<feature type="coiled-coil region" evidence="7">
    <location>
        <begin position="200"/>
        <end position="227"/>
    </location>
</feature>
<dbReference type="InterPro" id="IPR019775">
    <property type="entry name" value="WD40_repeat_CS"/>
</dbReference>
<keyword evidence="3" id="KW-0677">Repeat</keyword>
<dbReference type="AlphaFoldDB" id="A0A9X0AR87"/>
<keyword evidence="1" id="KW-0678">Repressor</keyword>
<dbReference type="PROSITE" id="PS50082">
    <property type="entry name" value="WD_REPEATS_2"/>
    <property type="match status" value="6"/>
</dbReference>
<gene>
    <name evidence="9" type="ORF">OCU04_004825</name>
</gene>
<dbReference type="CDD" id="cd00200">
    <property type="entry name" value="WD40"/>
    <property type="match status" value="1"/>
</dbReference>
<dbReference type="InterPro" id="IPR015943">
    <property type="entry name" value="WD40/YVTN_repeat-like_dom_sf"/>
</dbReference>
<dbReference type="Pfam" id="PF24809">
    <property type="entry name" value="DUF7708"/>
    <property type="match status" value="1"/>
</dbReference>